<evidence type="ECO:0008006" key="3">
    <source>
        <dbReference type="Google" id="ProtNLM"/>
    </source>
</evidence>
<sequence>MADERMHGMSAPDLDPELMNRFRRSGAENHVTLLIGAGASTGSGLPNWRELARRLLLESSSVESGEAADLLLQHQDELLAAEAAKARLGVDWGSVVRRVLYQGPPTQTPSALHRAVVGYALSGDSEDTTLLTLNFDTLLESAFHHEGENEAKAVATDNHKESLPVYHLHGIVDRRCAPEGLALTLSDFNELIGAPDTWQLRVLKECVRKGALLIAGTSYRDPDLRHWLHEALREQPQGHEAIVLLAREAFGLSRADFATVRDALEDQWRAVGLEPVIVEEFTDAGQILRELRHIDAPSYLSPQERAQSLWAAHERSFGDLQKQYAEQLSKESGQLKQLFGAERLNLSLWLAEGDGNLVRWASQDRIYCDPTQLRRVPSGHDSPWIAGRVLGADDTRFQDLPEGGPGRWGTVLATPIRVEIRGLPYIAAAVLSVGLPGKAEDYVGVEGLWGEEILDIANDWSRRLGSADEIAECSTLDTERE</sequence>
<evidence type="ECO:0000313" key="1">
    <source>
        <dbReference type="EMBL" id="MVT26230.1"/>
    </source>
</evidence>
<dbReference type="Pfam" id="PF13289">
    <property type="entry name" value="SIR2_2"/>
    <property type="match status" value="1"/>
</dbReference>
<dbReference type="InterPro" id="IPR029035">
    <property type="entry name" value="DHS-like_NAD/FAD-binding_dom"/>
</dbReference>
<proteinExistence type="predicted"/>
<organism evidence="1 2">
    <name type="scientific">Nesterenkonia alkaliphila</name>
    <dbReference type="NCBI Taxonomy" id="1463631"/>
    <lineage>
        <taxon>Bacteria</taxon>
        <taxon>Bacillati</taxon>
        <taxon>Actinomycetota</taxon>
        <taxon>Actinomycetes</taxon>
        <taxon>Micrococcales</taxon>
        <taxon>Micrococcaceae</taxon>
        <taxon>Nesterenkonia</taxon>
    </lineage>
</organism>
<evidence type="ECO:0000313" key="2">
    <source>
        <dbReference type="Proteomes" id="UP000460157"/>
    </source>
</evidence>
<comment type="caution">
    <text evidence="1">The sequence shown here is derived from an EMBL/GenBank/DDBJ whole genome shotgun (WGS) entry which is preliminary data.</text>
</comment>
<dbReference type="SUPFAM" id="SSF52467">
    <property type="entry name" value="DHS-like NAD/FAD-binding domain"/>
    <property type="match status" value="1"/>
</dbReference>
<keyword evidence="2" id="KW-1185">Reference proteome</keyword>
<reference evidence="1 2" key="1">
    <citation type="submission" date="2019-12" db="EMBL/GenBank/DDBJ databases">
        <title>Nesterenkonia muleiensis sp. nov., a novel actinobacterium isolated from sap of Populus euphratica.</title>
        <authorList>
            <person name="Wang R."/>
        </authorList>
    </citation>
    <scope>NUCLEOTIDE SEQUENCE [LARGE SCALE GENOMIC DNA]</scope>
    <source>
        <strain evidence="1 2">F10</strain>
    </source>
</reference>
<dbReference type="EMBL" id="WRPM01000051">
    <property type="protein sequence ID" value="MVT26230.1"/>
    <property type="molecule type" value="Genomic_DNA"/>
</dbReference>
<dbReference type="AlphaFoldDB" id="A0A7K1UID0"/>
<accession>A0A7K1UID0</accession>
<gene>
    <name evidence="1" type="ORF">GNZ21_07640</name>
</gene>
<dbReference type="Proteomes" id="UP000460157">
    <property type="component" value="Unassembled WGS sequence"/>
</dbReference>
<dbReference type="Gene3D" id="3.40.50.1220">
    <property type="entry name" value="TPP-binding domain"/>
    <property type="match status" value="1"/>
</dbReference>
<protein>
    <recommendedName>
        <fullName evidence="3">SIR2-like domain-containing protein</fullName>
    </recommendedName>
</protein>
<name>A0A7K1UID0_9MICC</name>